<evidence type="ECO:0000256" key="1">
    <source>
        <dbReference type="SAM" id="MobiDB-lite"/>
    </source>
</evidence>
<feature type="compositionally biased region" description="Acidic residues" evidence="1">
    <location>
        <begin position="113"/>
        <end position="127"/>
    </location>
</feature>
<keyword evidence="3" id="KW-1185">Reference proteome</keyword>
<evidence type="ECO:0000313" key="3">
    <source>
        <dbReference type="Proteomes" id="UP001234178"/>
    </source>
</evidence>
<protein>
    <submittedName>
        <fullName evidence="2">Uncharacterized protein</fullName>
    </submittedName>
</protein>
<comment type="caution">
    <text evidence="2">The sequence shown here is derived from an EMBL/GenBank/DDBJ whole genome shotgun (WGS) entry which is preliminary data.</text>
</comment>
<gene>
    <name evidence="2" type="ORF">OUZ56_030973</name>
</gene>
<dbReference type="EMBL" id="JAOYFB010000005">
    <property type="protein sequence ID" value="KAK4016010.1"/>
    <property type="molecule type" value="Genomic_DNA"/>
</dbReference>
<feature type="compositionally biased region" description="Polar residues" evidence="1">
    <location>
        <begin position="132"/>
        <end position="146"/>
    </location>
</feature>
<reference evidence="2 3" key="1">
    <citation type="journal article" date="2023" name="Nucleic Acids Res.">
        <title>The hologenome of Daphnia magna reveals possible DNA methylation and microbiome-mediated evolution of the host genome.</title>
        <authorList>
            <person name="Chaturvedi A."/>
            <person name="Li X."/>
            <person name="Dhandapani V."/>
            <person name="Marshall H."/>
            <person name="Kissane S."/>
            <person name="Cuenca-Cambronero M."/>
            <person name="Asole G."/>
            <person name="Calvet F."/>
            <person name="Ruiz-Romero M."/>
            <person name="Marangio P."/>
            <person name="Guigo R."/>
            <person name="Rago D."/>
            <person name="Mirbahai L."/>
            <person name="Eastwood N."/>
            <person name="Colbourne J.K."/>
            <person name="Zhou J."/>
            <person name="Mallon E."/>
            <person name="Orsini L."/>
        </authorList>
    </citation>
    <scope>NUCLEOTIDE SEQUENCE [LARGE SCALE GENOMIC DNA]</scope>
    <source>
        <strain evidence="2">LRV0_1</strain>
    </source>
</reference>
<feature type="compositionally biased region" description="Pro residues" evidence="1">
    <location>
        <begin position="153"/>
        <end position="170"/>
    </location>
</feature>
<dbReference type="Proteomes" id="UP001234178">
    <property type="component" value="Unassembled WGS sequence"/>
</dbReference>
<name>A0ABQ9ZSU6_9CRUS</name>
<evidence type="ECO:0000313" key="2">
    <source>
        <dbReference type="EMBL" id="KAK4016010.1"/>
    </source>
</evidence>
<sequence>MSFASIRNSGFFLERSWFLASVRSCVILKRQRKISRRRHHFACHWNGSTFSGLGQTAKCHVSVLIESEKRIVIASCIRTTGGLRIRNGYVSTRNGSPSIVIFSGDGSGDFDLDDSLVDSETDGEDPDIGSGLESSSVDKNSPSSTAGLLDPSQPLPPCSPPHPPPPPPVSPDVVVYRWFMTAA</sequence>
<feature type="region of interest" description="Disordered" evidence="1">
    <location>
        <begin position="113"/>
        <end position="172"/>
    </location>
</feature>
<proteinExistence type="predicted"/>
<organism evidence="2 3">
    <name type="scientific">Daphnia magna</name>
    <dbReference type="NCBI Taxonomy" id="35525"/>
    <lineage>
        <taxon>Eukaryota</taxon>
        <taxon>Metazoa</taxon>
        <taxon>Ecdysozoa</taxon>
        <taxon>Arthropoda</taxon>
        <taxon>Crustacea</taxon>
        <taxon>Branchiopoda</taxon>
        <taxon>Diplostraca</taxon>
        <taxon>Cladocera</taxon>
        <taxon>Anomopoda</taxon>
        <taxon>Daphniidae</taxon>
        <taxon>Daphnia</taxon>
    </lineage>
</organism>
<accession>A0ABQ9ZSU6</accession>